<protein>
    <submittedName>
        <fullName evidence="1">Uncharacterized protein</fullName>
    </submittedName>
</protein>
<accession>A0ABY2MFN9</accession>
<gene>
    <name evidence="1" type="ORF">EHQ53_10345</name>
</gene>
<name>A0ABY2MFN9_9LEPT</name>
<reference evidence="2" key="1">
    <citation type="journal article" date="2019" name="PLoS Negl. Trop. Dis.">
        <title>Revisiting the worldwide diversity of Leptospira species in the environment.</title>
        <authorList>
            <person name="Vincent A.T."/>
            <person name="Schiettekatte O."/>
            <person name="Bourhy P."/>
            <person name="Veyrier F.J."/>
            <person name="Picardeau M."/>
        </authorList>
    </citation>
    <scope>NUCLEOTIDE SEQUENCE [LARGE SCALE GENOMIC DNA]</scope>
    <source>
        <strain evidence="2">201702690</strain>
    </source>
</reference>
<dbReference type="Proteomes" id="UP000297273">
    <property type="component" value="Unassembled WGS sequence"/>
</dbReference>
<keyword evidence="2" id="KW-1185">Reference proteome</keyword>
<sequence length="80" mass="9578">MKRKPLHNIYSKDILRKKLESENFHRTTISFYKYVILEDPQALRNSLYRNWDDLISEGLKIMFRNAKLSIDPFSCDIDPS</sequence>
<dbReference type="EMBL" id="RQGC01000006">
    <property type="protein sequence ID" value="TGL41199.1"/>
    <property type="molecule type" value="Genomic_DNA"/>
</dbReference>
<organism evidence="1 2">
    <name type="scientific">Leptospira langatensis</name>
    <dbReference type="NCBI Taxonomy" id="2484983"/>
    <lineage>
        <taxon>Bacteria</taxon>
        <taxon>Pseudomonadati</taxon>
        <taxon>Spirochaetota</taxon>
        <taxon>Spirochaetia</taxon>
        <taxon>Leptospirales</taxon>
        <taxon>Leptospiraceae</taxon>
        <taxon>Leptospira</taxon>
    </lineage>
</organism>
<proteinExistence type="predicted"/>
<comment type="caution">
    <text evidence="1">The sequence shown here is derived from an EMBL/GenBank/DDBJ whole genome shotgun (WGS) entry which is preliminary data.</text>
</comment>
<evidence type="ECO:0000313" key="1">
    <source>
        <dbReference type="EMBL" id="TGL41199.1"/>
    </source>
</evidence>
<evidence type="ECO:0000313" key="2">
    <source>
        <dbReference type="Proteomes" id="UP000297273"/>
    </source>
</evidence>